<dbReference type="Pfam" id="PF25954">
    <property type="entry name" value="Beta-barrel_RND_2"/>
    <property type="match status" value="1"/>
</dbReference>
<reference evidence="7" key="2">
    <citation type="submission" date="2021-01" db="EMBL/GenBank/DDBJ databases">
        <authorList>
            <person name="Hahn C.R."/>
            <person name="Youssef N.H."/>
            <person name="Elshahed M."/>
        </authorList>
    </citation>
    <scope>NUCLEOTIDE SEQUENCE</scope>
    <source>
        <strain evidence="7">Zod_Metabat.24</strain>
    </source>
</reference>
<accession>A0A9D8KF64</accession>
<evidence type="ECO:0000256" key="4">
    <source>
        <dbReference type="SAM" id="Phobius"/>
    </source>
</evidence>
<dbReference type="Pfam" id="PF25917">
    <property type="entry name" value="BSH_RND"/>
    <property type="match status" value="1"/>
</dbReference>
<evidence type="ECO:0000256" key="2">
    <source>
        <dbReference type="ARBA" id="ARBA00009477"/>
    </source>
</evidence>
<protein>
    <submittedName>
        <fullName evidence="7">Efflux RND transporter periplasmic adaptor subunit</fullName>
    </submittedName>
</protein>
<reference evidence="7" key="1">
    <citation type="journal article" date="2021" name="Environ. Microbiol.">
        <title>Genomic characterization of three novel Desulfobacterota classes expand the metabolic and phylogenetic diversity of the phylum.</title>
        <authorList>
            <person name="Murphy C.L."/>
            <person name="Biggerstaff J."/>
            <person name="Eichhorn A."/>
            <person name="Ewing E."/>
            <person name="Shahan R."/>
            <person name="Soriano D."/>
            <person name="Stewart S."/>
            <person name="VanMol K."/>
            <person name="Walker R."/>
            <person name="Walters P."/>
            <person name="Elshahed M.S."/>
            <person name="Youssef N.H."/>
        </authorList>
    </citation>
    <scope>NUCLEOTIDE SEQUENCE</scope>
    <source>
        <strain evidence="7">Zod_Metabat.24</strain>
    </source>
</reference>
<proteinExistence type="inferred from homology"/>
<comment type="caution">
    <text evidence="7">The sequence shown here is derived from an EMBL/GenBank/DDBJ whole genome shotgun (WGS) entry which is preliminary data.</text>
</comment>
<dbReference type="EMBL" id="JAFGIX010000038">
    <property type="protein sequence ID" value="MBN1573088.1"/>
    <property type="molecule type" value="Genomic_DNA"/>
</dbReference>
<dbReference type="InterPro" id="IPR050465">
    <property type="entry name" value="UPF0194_transport"/>
</dbReference>
<keyword evidence="4" id="KW-0812">Transmembrane</keyword>
<dbReference type="Proteomes" id="UP000809273">
    <property type="component" value="Unassembled WGS sequence"/>
</dbReference>
<dbReference type="NCBIfam" id="TIGR01730">
    <property type="entry name" value="RND_mfp"/>
    <property type="match status" value="1"/>
</dbReference>
<comment type="similarity">
    <text evidence="2">Belongs to the membrane fusion protein (MFP) (TC 8.A.1) family.</text>
</comment>
<dbReference type="GO" id="GO:0016020">
    <property type="term" value="C:membrane"/>
    <property type="evidence" value="ECO:0007669"/>
    <property type="project" value="InterPro"/>
</dbReference>
<dbReference type="PANTHER" id="PTHR32347:SF23">
    <property type="entry name" value="BLL5650 PROTEIN"/>
    <property type="match status" value="1"/>
</dbReference>
<evidence type="ECO:0000259" key="6">
    <source>
        <dbReference type="Pfam" id="PF25954"/>
    </source>
</evidence>
<dbReference type="InterPro" id="IPR006143">
    <property type="entry name" value="RND_pump_MFP"/>
</dbReference>
<keyword evidence="4" id="KW-1133">Transmembrane helix</keyword>
<dbReference type="PANTHER" id="PTHR32347">
    <property type="entry name" value="EFFLUX SYSTEM COMPONENT YKNX-RELATED"/>
    <property type="match status" value="1"/>
</dbReference>
<evidence type="ECO:0000256" key="1">
    <source>
        <dbReference type="ARBA" id="ARBA00004196"/>
    </source>
</evidence>
<feature type="domain" description="Multidrug resistance protein MdtA-like barrel-sandwich hybrid" evidence="5">
    <location>
        <begin position="45"/>
        <end position="162"/>
    </location>
</feature>
<dbReference type="AlphaFoldDB" id="A0A9D8KF64"/>
<dbReference type="GO" id="GO:0030313">
    <property type="term" value="C:cell envelope"/>
    <property type="evidence" value="ECO:0007669"/>
    <property type="project" value="UniProtKB-SubCell"/>
</dbReference>
<dbReference type="Gene3D" id="2.40.30.170">
    <property type="match status" value="1"/>
</dbReference>
<keyword evidence="3" id="KW-0175">Coiled coil</keyword>
<dbReference type="SUPFAM" id="SSF111369">
    <property type="entry name" value="HlyD-like secretion proteins"/>
    <property type="match status" value="1"/>
</dbReference>
<feature type="transmembrane region" description="Helical" evidence="4">
    <location>
        <begin position="7"/>
        <end position="26"/>
    </location>
</feature>
<keyword evidence="4" id="KW-0472">Membrane</keyword>
<dbReference type="InterPro" id="IPR058792">
    <property type="entry name" value="Beta-barrel_RND_2"/>
</dbReference>
<organism evidence="7 8">
    <name type="scientific">Candidatus Zymogenus saltonus</name>
    <dbReference type="NCBI Taxonomy" id="2844893"/>
    <lineage>
        <taxon>Bacteria</taxon>
        <taxon>Deltaproteobacteria</taxon>
        <taxon>Candidatus Zymogenia</taxon>
        <taxon>Candidatus Zymogeniales</taxon>
        <taxon>Candidatus Zymogenaceae</taxon>
        <taxon>Candidatus Zymogenus</taxon>
    </lineage>
</organism>
<name>A0A9D8KF64_9DELT</name>
<evidence type="ECO:0000259" key="5">
    <source>
        <dbReference type="Pfam" id="PF25917"/>
    </source>
</evidence>
<evidence type="ECO:0000256" key="3">
    <source>
        <dbReference type="ARBA" id="ARBA00023054"/>
    </source>
</evidence>
<dbReference type="GO" id="GO:0022857">
    <property type="term" value="F:transmembrane transporter activity"/>
    <property type="evidence" value="ECO:0007669"/>
    <property type="project" value="InterPro"/>
</dbReference>
<gene>
    <name evidence="7" type="ORF">JW984_07830</name>
</gene>
<sequence>MADKRKIIIPVVLSVIIIGTALFLIFRDKGDKKVVSGTGTIEATEVDVSLKLSGKILEMEVGEGEKVEEGDLLAVVKATEIQARRIGAAALFNEAEINLGRAKSLYRAGGISKMDLDSAESAYLQAKSSLEYIDATLVDTKLYAPISGVVTSKNLEVGETAFPGVALLTLADLRLVWMKIYVAEPVMGLINLGDEARVMVDSYPSRTFSGKVTYISQEPEFTPKNVQTQEERTKLVFAVKIELKNDDLALKPGMPADAEILLSGNK</sequence>
<comment type="subcellular location">
    <subcellularLocation>
        <location evidence="1">Cell envelope</location>
    </subcellularLocation>
</comment>
<dbReference type="Gene3D" id="2.40.50.100">
    <property type="match status" value="1"/>
</dbReference>
<evidence type="ECO:0000313" key="8">
    <source>
        <dbReference type="Proteomes" id="UP000809273"/>
    </source>
</evidence>
<dbReference type="InterPro" id="IPR058625">
    <property type="entry name" value="MdtA-like_BSH"/>
</dbReference>
<evidence type="ECO:0000313" key="7">
    <source>
        <dbReference type="EMBL" id="MBN1573088.1"/>
    </source>
</evidence>
<dbReference type="Gene3D" id="1.10.287.470">
    <property type="entry name" value="Helix hairpin bin"/>
    <property type="match status" value="1"/>
</dbReference>
<feature type="domain" description="CusB-like beta-barrel" evidence="6">
    <location>
        <begin position="176"/>
        <end position="259"/>
    </location>
</feature>